<evidence type="ECO:0000259" key="1">
    <source>
        <dbReference type="Pfam" id="PF12697"/>
    </source>
</evidence>
<dbReference type="Gene3D" id="3.40.50.1820">
    <property type="entry name" value="alpha/beta hydrolase"/>
    <property type="match status" value="1"/>
</dbReference>
<dbReference type="SUPFAM" id="SSF53474">
    <property type="entry name" value="alpha/beta-Hydrolases"/>
    <property type="match status" value="1"/>
</dbReference>
<dbReference type="PANTHER" id="PTHR37017:SF13">
    <property type="entry name" value="AB HYDROLASE-1 DOMAIN-CONTAINING PROTEIN"/>
    <property type="match status" value="1"/>
</dbReference>
<dbReference type="OrthoDB" id="1263307at2759"/>
<dbReference type="EMBL" id="NAJM01000025">
    <property type="protein sequence ID" value="RVX70015.1"/>
    <property type="molecule type" value="Genomic_DNA"/>
</dbReference>
<dbReference type="InterPro" id="IPR000073">
    <property type="entry name" value="AB_hydrolase_1"/>
</dbReference>
<comment type="caution">
    <text evidence="2">The sequence shown here is derived from an EMBL/GenBank/DDBJ whole genome shotgun (WGS) entry which is preliminary data.</text>
</comment>
<dbReference type="PANTHER" id="PTHR37017">
    <property type="entry name" value="AB HYDROLASE-1 DOMAIN-CONTAINING PROTEIN-RELATED"/>
    <property type="match status" value="1"/>
</dbReference>
<protein>
    <recommendedName>
        <fullName evidence="1">AB hydrolase-1 domain-containing protein</fullName>
    </recommendedName>
</protein>
<sequence length="255" mass="27644">MSKPLILMSPGAFAMPDVYDQLVEKARGRGVDVRALHLPSIGLGPQQSRPGKAPSMYDDAEFIAKEAEKESDAGRNVILVAHSYSGMPVSQCTQGLTAKERHTQGKTGGVVGLAFITSLVPSLGESGGDVYGRSPNAGKANPMEPIADGWLTQPEPEKTAALCMQTIPLEDATAFIKMFANFSSYAYLDKLSYEGYKNLPVSYLFCELDQVLPPSLQQEGIDIIEKVSGNKVDVTRIQGDHCPNWTSESEVVDWF</sequence>
<gene>
    <name evidence="2" type="ORF">B0A52_06186</name>
</gene>
<reference evidence="2 3" key="1">
    <citation type="submission" date="2017-03" db="EMBL/GenBank/DDBJ databases">
        <title>Genomes of endolithic fungi from Antarctica.</title>
        <authorList>
            <person name="Coleine C."/>
            <person name="Masonjones S."/>
            <person name="Stajich J.E."/>
        </authorList>
    </citation>
    <scope>NUCLEOTIDE SEQUENCE [LARGE SCALE GENOMIC DNA]</scope>
    <source>
        <strain evidence="2 3">CCFEE 6314</strain>
    </source>
</reference>
<dbReference type="AlphaFoldDB" id="A0A438N300"/>
<dbReference type="InterPro" id="IPR029058">
    <property type="entry name" value="AB_hydrolase_fold"/>
</dbReference>
<dbReference type="Pfam" id="PF12697">
    <property type="entry name" value="Abhydrolase_6"/>
    <property type="match status" value="1"/>
</dbReference>
<organism evidence="2 3">
    <name type="scientific">Exophiala mesophila</name>
    <name type="common">Black yeast-like fungus</name>
    <dbReference type="NCBI Taxonomy" id="212818"/>
    <lineage>
        <taxon>Eukaryota</taxon>
        <taxon>Fungi</taxon>
        <taxon>Dikarya</taxon>
        <taxon>Ascomycota</taxon>
        <taxon>Pezizomycotina</taxon>
        <taxon>Eurotiomycetes</taxon>
        <taxon>Chaetothyriomycetidae</taxon>
        <taxon>Chaetothyriales</taxon>
        <taxon>Herpotrichiellaceae</taxon>
        <taxon>Exophiala</taxon>
    </lineage>
</organism>
<dbReference type="InterPro" id="IPR052897">
    <property type="entry name" value="Sec-Metab_Biosynth_Hydrolase"/>
</dbReference>
<proteinExistence type="predicted"/>
<evidence type="ECO:0000313" key="2">
    <source>
        <dbReference type="EMBL" id="RVX70015.1"/>
    </source>
</evidence>
<dbReference type="Proteomes" id="UP000288859">
    <property type="component" value="Unassembled WGS sequence"/>
</dbReference>
<dbReference type="VEuPathDB" id="FungiDB:PV10_04725"/>
<evidence type="ECO:0000313" key="3">
    <source>
        <dbReference type="Proteomes" id="UP000288859"/>
    </source>
</evidence>
<accession>A0A438N300</accession>
<name>A0A438N300_EXOME</name>
<feature type="domain" description="AB hydrolase-1" evidence="1">
    <location>
        <begin position="6"/>
        <end position="253"/>
    </location>
</feature>